<proteinExistence type="predicted"/>
<reference evidence="1 2" key="1">
    <citation type="submission" date="2016-11" db="EMBL/GenBank/DDBJ databases">
        <title>Description of two novel members of the family Erysipelotrichaceae: Ileibacterium lipovorans gen. nov., sp. nov. and Dubosiella newyorkensis, gen. nov., sp. nov.</title>
        <authorList>
            <person name="Cox L.M."/>
            <person name="Sohn J."/>
            <person name="Tyrrell K.L."/>
            <person name="Citron D.M."/>
            <person name="Lawson P.A."/>
            <person name="Patel N.B."/>
            <person name="Iizumi T."/>
            <person name="Perez-Perez G.I."/>
            <person name="Goldstein E.J."/>
            <person name="Blaser M.J."/>
        </authorList>
    </citation>
    <scope>NUCLEOTIDE SEQUENCE [LARGE SCALE GENOMIC DNA]</scope>
    <source>
        <strain evidence="1 2">NYU-BL-A3</strain>
    </source>
</reference>
<comment type="caution">
    <text evidence="1">The sequence shown here is derived from an EMBL/GenBank/DDBJ whole genome shotgun (WGS) entry which is preliminary data.</text>
</comment>
<name>A0A1U7NIL1_9FIRM</name>
<dbReference type="EMBL" id="MPJW01000058">
    <property type="protein sequence ID" value="OLU42440.1"/>
    <property type="molecule type" value="Genomic_DNA"/>
</dbReference>
<organism evidence="1 2">
    <name type="scientific">Ileibacterium valens</name>
    <dbReference type="NCBI Taxonomy" id="1862668"/>
    <lineage>
        <taxon>Bacteria</taxon>
        <taxon>Bacillati</taxon>
        <taxon>Bacillota</taxon>
        <taxon>Erysipelotrichia</taxon>
        <taxon>Erysipelotrichales</taxon>
        <taxon>Erysipelotrichaceae</taxon>
        <taxon>Ileibacterium</taxon>
    </lineage>
</organism>
<keyword evidence="2" id="KW-1185">Reference proteome</keyword>
<dbReference type="GeneID" id="82201936"/>
<sequence length="167" mass="19407">MTQYAFKDKNNTVFVISEEEKQPGCTTAHIDVIDEESTEIPFSSSELTGLYTSLYHLLGDRPISIQVEQTSDRPYTQSLSAMPLTNTSDEENGLYMYYLNGRNEKPIIYLSDWLFDFDRHGELNNPDTSRMDDEVRWFSDHEQSVLGMLDRVLTHSPWIYHIRADVE</sequence>
<gene>
    <name evidence="1" type="ORF">BO222_01615</name>
</gene>
<evidence type="ECO:0000313" key="2">
    <source>
        <dbReference type="Proteomes" id="UP000186341"/>
    </source>
</evidence>
<dbReference type="RefSeq" id="WP_075817777.1">
    <property type="nucleotide sequence ID" value="NZ_CAJUTZ010000002.1"/>
</dbReference>
<dbReference type="Proteomes" id="UP000186341">
    <property type="component" value="Unassembled WGS sequence"/>
</dbReference>
<accession>A0A1U7NIL1</accession>
<dbReference type="AlphaFoldDB" id="A0A1U7NIL1"/>
<protein>
    <submittedName>
        <fullName evidence="1">Uncharacterized protein</fullName>
    </submittedName>
</protein>
<evidence type="ECO:0000313" key="1">
    <source>
        <dbReference type="EMBL" id="OLU42440.1"/>
    </source>
</evidence>